<dbReference type="AlphaFoldDB" id="A0A934MBK5"/>
<keyword evidence="5" id="KW-0574">Periplasm</keyword>
<dbReference type="RefSeq" id="WP_198880118.1">
    <property type="nucleotide sequence ID" value="NZ_JAEKJA010000001.1"/>
</dbReference>
<comment type="caution">
    <text evidence="10">The sequence shown here is derived from an EMBL/GenBank/DDBJ whole genome shotgun (WGS) entry which is preliminary data.</text>
</comment>
<protein>
    <submittedName>
        <fullName evidence="10">Extracellular solute-binding protein</fullName>
    </submittedName>
</protein>
<keyword evidence="11" id="KW-1185">Reference proteome</keyword>
<dbReference type="InterPro" id="IPR006059">
    <property type="entry name" value="SBP"/>
</dbReference>
<dbReference type="Pfam" id="PF01547">
    <property type="entry name" value="SBP_bac_1"/>
    <property type="match status" value="1"/>
</dbReference>
<dbReference type="InterPro" id="IPR050490">
    <property type="entry name" value="Bact_solute-bd_prot1"/>
</dbReference>
<accession>A0A934MBK5</accession>
<evidence type="ECO:0000256" key="6">
    <source>
        <dbReference type="ARBA" id="ARBA00023136"/>
    </source>
</evidence>
<gene>
    <name evidence="10" type="ORF">JCR33_00885</name>
</gene>
<dbReference type="SUPFAM" id="SSF53850">
    <property type="entry name" value="Periplasmic binding protein-like II"/>
    <property type="match status" value="1"/>
</dbReference>
<dbReference type="Gene3D" id="3.40.190.10">
    <property type="entry name" value="Periplasmic binding protein-like II"/>
    <property type="match status" value="2"/>
</dbReference>
<comment type="subcellular location">
    <subcellularLocation>
        <location evidence="1">Periplasm</location>
    </subcellularLocation>
</comment>
<evidence type="ECO:0000256" key="9">
    <source>
        <dbReference type="SAM" id="SignalP"/>
    </source>
</evidence>
<name>A0A934MBK5_9HYPH</name>
<keyword evidence="7" id="KW-0564">Palmitate</keyword>
<dbReference type="GO" id="GO:0042597">
    <property type="term" value="C:periplasmic space"/>
    <property type="evidence" value="ECO:0007669"/>
    <property type="project" value="UniProtKB-SubCell"/>
</dbReference>
<proteinExistence type="inferred from homology"/>
<keyword evidence="3" id="KW-1003">Cell membrane</keyword>
<dbReference type="PANTHER" id="PTHR43649:SF33">
    <property type="entry name" value="POLYGALACTURONAN_RHAMNOGALACTURONAN-BINDING PROTEIN YTCQ"/>
    <property type="match status" value="1"/>
</dbReference>
<evidence type="ECO:0000256" key="5">
    <source>
        <dbReference type="ARBA" id="ARBA00022764"/>
    </source>
</evidence>
<evidence type="ECO:0000313" key="11">
    <source>
        <dbReference type="Proteomes" id="UP000609531"/>
    </source>
</evidence>
<evidence type="ECO:0000256" key="4">
    <source>
        <dbReference type="ARBA" id="ARBA00022729"/>
    </source>
</evidence>
<comment type="similarity">
    <text evidence="2">Belongs to the bacterial solute-binding protein 1 family.</text>
</comment>
<organism evidence="10 11">
    <name type="scientific">Acuticoccus mangrovi</name>
    <dbReference type="NCBI Taxonomy" id="2796142"/>
    <lineage>
        <taxon>Bacteria</taxon>
        <taxon>Pseudomonadati</taxon>
        <taxon>Pseudomonadota</taxon>
        <taxon>Alphaproteobacteria</taxon>
        <taxon>Hyphomicrobiales</taxon>
        <taxon>Amorphaceae</taxon>
        <taxon>Acuticoccus</taxon>
    </lineage>
</organism>
<reference evidence="10" key="1">
    <citation type="submission" date="2020-12" db="EMBL/GenBank/DDBJ databases">
        <title>Bacterial taxonomy.</title>
        <authorList>
            <person name="Pan X."/>
        </authorList>
    </citation>
    <scope>NUCLEOTIDE SEQUENCE</scope>
    <source>
        <strain evidence="10">B2012</strain>
    </source>
</reference>
<evidence type="ECO:0000256" key="1">
    <source>
        <dbReference type="ARBA" id="ARBA00004418"/>
    </source>
</evidence>
<keyword evidence="4 9" id="KW-0732">Signal</keyword>
<evidence type="ECO:0000313" key="10">
    <source>
        <dbReference type="EMBL" id="MBJ3774222.1"/>
    </source>
</evidence>
<evidence type="ECO:0000256" key="2">
    <source>
        <dbReference type="ARBA" id="ARBA00008520"/>
    </source>
</evidence>
<dbReference type="PANTHER" id="PTHR43649">
    <property type="entry name" value="ARABINOSE-BINDING PROTEIN-RELATED"/>
    <property type="match status" value="1"/>
</dbReference>
<evidence type="ECO:0000256" key="3">
    <source>
        <dbReference type="ARBA" id="ARBA00022475"/>
    </source>
</evidence>
<dbReference type="EMBL" id="JAEKJA010000001">
    <property type="protein sequence ID" value="MBJ3774222.1"/>
    <property type="molecule type" value="Genomic_DNA"/>
</dbReference>
<feature type="signal peptide" evidence="9">
    <location>
        <begin position="1"/>
        <end position="24"/>
    </location>
</feature>
<evidence type="ECO:0000256" key="8">
    <source>
        <dbReference type="ARBA" id="ARBA00023288"/>
    </source>
</evidence>
<evidence type="ECO:0000256" key="7">
    <source>
        <dbReference type="ARBA" id="ARBA00023139"/>
    </source>
</evidence>
<keyword evidence="8" id="KW-0449">Lipoprotein</keyword>
<feature type="chain" id="PRO_5037565136" evidence="9">
    <location>
        <begin position="25"/>
        <end position="421"/>
    </location>
</feature>
<keyword evidence="6" id="KW-0472">Membrane</keyword>
<sequence>MTGKTLAAATIAALAAAAATGASAQELTLWSHWADQTAKVKFVEDAARAFEAAHPGVTIKISWYQKEPLYAALKTALSAGQAPDIFYAETDQTEYMKTGLILDLKDKLNWDAIEPWAQEVWGYDGGVYGFPLEAWTVETYTNEGMLEELGIAIPVDGLEGEAFVEAVKTIAGAGMTPMAQGVGDRPYPGAFLTHEILVKRLGKADYESLLKGEGVEWSDPRVREALEYAKEIIDAGAFPASFSSIKLGEAHRYFHTDPGAAMLQMGSFYPSRAFAAPDAGGQPENFALGIVNGPIPPDAACPQCKTIAVGGSFVVNAASEHPDLAVDFLNSMATPEMGNAWLEANLVQTGIKADPSAITGDKADYFKKLAAANEGVTYTYGIPVQQMHGTARETFTQTVNQAFPAGLIGVDEVIDMMGSSY</sequence>
<dbReference type="Proteomes" id="UP000609531">
    <property type="component" value="Unassembled WGS sequence"/>
</dbReference>